<protein>
    <submittedName>
        <fullName evidence="1">Uncharacterized protein</fullName>
    </submittedName>
</protein>
<reference evidence="1 2" key="1">
    <citation type="submission" date="2019-05" db="EMBL/GenBank/DDBJ databases">
        <title>Emergence of the Ug99 lineage of the wheat stem rust pathogen through somatic hybridization.</title>
        <authorList>
            <person name="Li F."/>
            <person name="Upadhyaya N.M."/>
            <person name="Sperschneider J."/>
            <person name="Matny O."/>
            <person name="Nguyen-Phuc H."/>
            <person name="Mago R."/>
            <person name="Raley C."/>
            <person name="Miller M.E."/>
            <person name="Silverstein K.A.T."/>
            <person name="Henningsen E."/>
            <person name="Hirsch C.D."/>
            <person name="Visser B."/>
            <person name="Pretorius Z.A."/>
            <person name="Steffenson B.J."/>
            <person name="Schwessinger B."/>
            <person name="Dodds P.N."/>
            <person name="Figueroa M."/>
        </authorList>
    </citation>
    <scope>NUCLEOTIDE SEQUENCE [LARGE SCALE GENOMIC DNA]</scope>
    <source>
        <strain evidence="1 2">Ug99</strain>
    </source>
</reference>
<name>A0A5B0QZ34_PUCGR</name>
<dbReference type="Proteomes" id="UP000325313">
    <property type="component" value="Unassembled WGS sequence"/>
</dbReference>
<sequence length="92" mass="10457">MMRMCVSAEIVSGYLHPLGYPDSMRPSLSQLLSSQQDNNNKYALRTTVAIELQEQLPSSSLVVLLKSWTHCRMHMQALAGFLQLKNLRRPLL</sequence>
<gene>
    <name evidence="1" type="ORF">PGTUg99_006082</name>
</gene>
<dbReference type="EMBL" id="VDEP01000247">
    <property type="protein sequence ID" value="KAA1118551.1"/>
    <property type="molecule type" value="Genomic_DNA"/>
</dbReference>
<dbReference type="AlphaFoldDB" id="A0A5B0QZ34"/>
<proteinExistence type="predicted"/>
<evidence type="ECO:0000313" key="2">
    <source>
        <dbReference type="Proteomes" id="UP000325313"/>
    </source>
</evidence>
<organism evidence="1 2">
    <name type="scientific">Puccinia graminis f. sp. tritici</name>
    <dbReference type="NCBI Taxonomy" id="56615"/>
    <lineage>
        <taxon>Eukaryota</taxon>
        <taxon>Fungi</taxon>
        <taxon>Dikarya</taxon>
        <taxon>Basidiomycota</taxon>
        <taxon>Pucciniomycotina</taxon>
        <taxon>Pucciniomycetes</taxon>
        <taxon>Pucciniales</taxon>
        <taxon>Pucciniaceae</taxon>
        <taxon>Puccinia</taxon>
    </lineage>
</organism>
<comment type="caution">
    <text evidence="1">The sequence shown here is derived from an EMBL/GenBank/DDBJ whole genome shotgun (WGS) entry which is preliminary data.</text>
</comment>
<accession>A0A5B0QZ34</accession>
<evidence type="ECO:0000313" key="1">
    <source>
        <dbReference type="EMBL" id="KAA1118551.1"/>
    </source>
</evidence>